<accession>A0A068RYP0</accession>
<dbReference type="VEuPathDB" id="FungiDB:LCOR_05358.1"/>
<dbReference type="InterPro" id="IPR035427">
    <property type="entry name" value="Tim10-like_dom_sf"/>
</dbReference>
<evidence type="ECO:0000313" key="15">
    <source>
        <dbReference type="EMBL" id="CDH54071.1"/>
    </source>
</evidence>
<evidence type="ECO:0000256" key="13">
    <source>
        <dbReference type="SAM" id="MobiDB-lite"/>
    </source>
</evidence>
<evidence type="ECO:0000256" key="5">
    <source>
        <dbReference type="ARBA" id="ARBA00022792"/>
    </source>
</evidence>
<name>A0A068RYP0_9FUNG</name>
<dbReference type="Proteomes" id="UP000027586">
    <property type="component" value="Unassembled WGS sequence"/>
</dbReference>
<keyword evidence="6" id="KW-0862">Zinc</keyword>
<dbReference type="SUPFAM" id="SSF144122">
    <property type="entry name" value="Tim10-like"/>
    <property type="match status" value="1"/>
</dbReference>
<dbReference type="Gene3D" id="1.10.287.810">
    <property type="entry name" value="Mitochondrial import inner membrane translocase subunit tim13 like domains"/>
    <property type="match status" value="1"/>
</dbReference>
<keyword evidence="8 12" id="KW-0811">Translocation</keyword>
<evidence type="ECO:0000256" key="10">
    <source>
        <dbReference type="ARBA" id="ARBA00023157"/>
    </source>
</evidence>
<dbReference type="GO" id="GO:0045039">
    <property type="term" value="P:protein insertion into mitochondrial inner membrane"/>
    <property type="evidence" value="ECO:0007669"/>
    <property type="project" value="EnsemblFungi"/>
</dbReference>
<comment type="subunit">
    <text evidence="12">Heterohexamer.</text>
</comment>
<keyword evidence="5 12" id="KW-0472">Membrane</keyword>
<keyword evidence="10 12" id="KW-1015">Disulfide bond</keyword>
<evidence type="ECO:0000259" key="14">
    <source>
        <dbReference type="Pfam" id="PF02953"/>
    </source>
</evidence>
<evidence type="ECO:0000256" key="8">
    <source>
        <dbReference type="ARBA" id="ARBA00023010"/>
    </source>
</evidence>
<evidence type="ECO:0000256" key="2">
    <source>
        <dbReference type="ARBA" id="ARBA00006720"/>
    </source>
</evidence>
<evidence type="ECO:0000256" key="1">
    <source>
        <dbReference type="ARBA" id="ARBA00004137"/>
    </source>
</evidence>
<evidence type="ECO:0000256" key="7">
    <source>
        <dbReference type="ARBA" id="ARBA00022927"/>
    </source>
</evidence>
<dbReference type="GO" id="GO:0042719">
    <property type="term" value="C:mitochondrial intermembrane space chaperone complex"/>
    <property type="evidence" value="ECO:0007669"/>
    <property type="project" value="EnsemblFungi"/>
</dbReference>
<evidence type="ECO:0000256" key="12">
    <source>
        <dbReference type="RuleBase" id="RU367043"/>
    </source>
</evidence>
<dbReference type="FunFam" id="1.10.287.810:FF:000001">
    <property type="entry name" value="mitochondrial import inner membrane translocase subunit TIM13"/>
    <property type="match status" value="1"/>
</dbReference>
<dbReference type="InterPro" id="IPR004217">
    <property type="entry name" value="Tim10-like"/>
</dbReference>
<keyword evidence="11 12" id="KW-0143">Chaperone</keyword>
<evidence type="ECO:0000256" key="3">
    <source>
        <dbReference type="ARBA" id="ARBA00022448"/>
    </source>
</evidence>
<feature type="domain" description="Tim10-like" evidence="14">
    <location>
        <begin position="28"/>
        <end position="87"/>
    </location>
</feature>
<comment type="similarity">
    <text evidence="2 12">Belongs to the small Tim family.</text>
</comment>
<dbReference type="EMBL" id="CBTN010000021">
    <property type="protein sequence ID" value="CDH54071.1"/>
    <property type="molecule type" value="Genomic_DNA"/>
</dbReference>
<evidence type="ECO:0000256" key="4">
    <source>
        <dbReference type="ARBA" id="ARBA00022723"/>
    </source>
</evidence>
<evidence type="ECO:0000313" key="16">
    <source>
        <dbReference type="Proteomes" id="UP000027586"/>
    </source>
</evidence>
<keyword evidence="5 12" id="KW-0999">Mitochondrion inner membrane</keyword>
<organism evidence="15 16">
    <name type="scientific">Lichtheimia corymbifera JMRC:FSU:9682</name>
    <dbReference type="NCBI Taxonomy" id="1263082"/>
    <lineage>
        <taxon>Eukaryota</taxon>
        <taxon>Fungi</taxon>
        <taxon>Fungi incertae sedis</taxon>
        <taxon>Mucoromycota</taxon>
        <taxon>Mucoromycotina</taxon>
        <taxon>Mucoromycetes</taxon>
        <taxon>Mucorales</taxon>
        <taxon>Lichtheimiaceae</taxon>
        <taxon>Lichtheimia</taxon>
    </lineage>
</organism>
<keyword evidence="4" id="KW-0479">Metal-binding</keyword>
<dbReference type="GO" id="GO:0005743">
    <property type="term" value="C:mitochondrial inner membrane"/>
    <property type="evidence" value="ECO:0007669"/>
    <property type="project" value="UniProtKB-SubCell"/>
</dbReference>
<evidence type="ECO:0000256" key="11">
    <source>
        <dbReference type="ARBA" id="ARBA00023186"/>
    </source>
</evidence>
<dbReference type="STRING" id="1263082.A0A068RYP0"/>
<comment type="caution">
    <text evidence="15">The sequence shown here is derived from an EMBL/GenBank/DDBJ whole genome shotgun (WGS) entry which is preliminary data.</text>
</comment>
<proteinExistence type="inferred from homology"/>
<dbReference type="GO" id="GO:0046872">
    <property type="term" value="F:metal ion binding"/>
    <property type="evidence" value="ECO:0007669"/>
    <property type="project" value="UniProtKB-KW"/>
</dbReference>
<keyword evidence="7 12" id="KW-0653">Protein transport</keyword>
<keyword evidence="9 12" id="KW-0496">Mitochondrion</keyword>
<keyword evidence="3 12" id="KW-0813">Transport</keyword>
<feature type="region of interest" description="Disordered" evidence="13">
    <location>
        <begin position="1"/>
        <end position="21"/>
    </location>
</feature>
<comment type="function">
    <text evidence="12">Mitochondrial intermembrane chaperone that participates in the import and insertion of some multi-pass transmembrane proteins into the mitochondrial inner membrane. Also required for the transfer of beta-barrel precursors from the TOM complex to the sorting and assembly machinery (SAM complex) of the outer membrane. Acts as a chaperone-like protein that protects the hydrophobic precursors from aggregation and guide them through the mitochondrial intermembrane space.</text>
</comment>
<reference evidence="15" key="1">
    <citation type="submission" date="2013-08" db="EMBL/GenBank/DDBJ databases">
        <title>Gene expansion shapes genome architecture in the human pathogen Lichtheimia corymbifera: an evolutionary genomics analysis in the ancient terrestrial Mucorales (Mucoromycotina).</title>
        <authorList>
            <person name="Schwartze V.U."/>
            <person name="Winter S."/>
            <person name="Shelest E."/>
            <person name="Marcet-Houben M."/>
            <person name="Horn F."/>
            <person name="Wehner S."/>
            <person name="Hoffmann K."/>
            <person name="Riege K."/>
            <person name="Sammeth M."/>
            <person name="Nowrousian M."/>
            <person name="Valiante V."/>
            <person name="Linde J."/>
            <person name="Jacobsen I.D."/>
            <person name="Marz M."/>
            <person name="Brakhage A.A."/>
            <person name="Gabaldon T."/>
            <person name="Bocker S."/>
            <person name="Voigt K."/>
        </authorList>
    </citation>
    <scope>NUCLEOTIDE SEQUENCE [LARGE SCALE GENOMIC DNA]</scope>
    <source>
        <strain evidence="15">FSU 9682</strain>
    </source>
</reference>
<keyword evidence="16" id="KW-1185">Reference proteome</keyword>
<protein>
    <recommendedName>
        <fullName evidence="12">Mitochondrial import inner membrane translocase subunit</fullName>
    </recommendedName>
</protein>
<evidence type="ECO:0000256" key="6">
    <source>
        <dbReference type="ARBA" id="ARBA00022833"/>
    </source>
</evidence>
<dbReference type="AlphaFoldDB" id="A0A068RYP0"/>
<comment type="subcellular location">
    <subcellularLocation>
        <location evidence="1 12">Mitochondrion inner membrane</location>
        <topology evidence="1 12">Peripheral membrane protein</topology>
        <orientation evidence="1 12">Intermembrane side</orientation>
    </subcellularLocation>
</comment>
<dbReference type="OrthoDB" id="7813104at2759"/>
<comment type="domain">
    <text evidence="12">The twin CX3C motif contains 4 conserved Cys residues that form 2 disulfide bonds in the mitochondrial intermembrane space.</text>
</comment>
<dbReference type="GO" id="GO:0140318">
    <property type="term" value="F:protein transporter activity"/>
    <property type="evidence" value="ECO:0007669"/>
    <property type="project" value="EnsemblFungi"/>
</dbReference>
<evidence type="ECO:0000256" key="9">
    <source>
        <dbReference type="ARBA" id="ARBA00023128"/>
    </source>
</evidence>
<sequence>MSDYSSGYNFGGAAADSGSKKQEVMDKVRSELALANAQELINKINEKCYEKCVPKPGSSLSSGEQACLSKCMDRYMEAWNVVSRAYVSRIQRESANQSFGGSM</sequence>
<dbReference type="GO" id="GO:0015031">
    <property type="term" value="P:protein transport"/>
    <property type="evidence" value="ECO:0007669"/>
    <property type="project" value="UniProtKB-KW"/>
</dbReference>
<dbReference type="Pfam" id="PF02953">
    <property type="entry name" value="zf-Tim10_DDP"/>
    <property type="match status" value="1"/>
</dbReference>
<gene>
    <name evidence="15" type="ORF">LCOR_05358.1</name>
</gene>